<gene>
    <name evidence="3" type="ORF">B0I18_101982</name>
</gene>
<dbReference type="Gene3D" id="2.60.40.10">
    <property type="entry name" value="Immunoglobulins"/>
    <property type="match status" value="1"/>
</dbReference>
<dbReference type="OrthoDB" id="7443339at2"/>
<dbReference type="EMBL" id="PYGD01000001">
    <property type="protein sequence ID" value="PSK94819.1"/>
    <property type="molecule type" value="Genomic_DNA"/>
</dbReference>
<evidence type="ECO:0000313" key="3">
    <source>
        <dbReference type="EMBL" id="PSK94819.1"/>
    </source>
</evidence>
<feature type="domain" description="PKD" evidence="2">
    <location>
        <begin position="290"/>
        <end position="337"/>
    </location>
</feature>
<dbReference type="NCBIfam" id="TIGR04183">
    <property type="entry name" value="Por_Secre_tail"/>
    <property type="match status" value="1"/>
</dbReference>
<dbReference type="InterPro" id="IPR026444">
    <property type="entry name" value="Secre_tail"/>
</dbReference>
<accession>A0A2P8DC87</accession>
<protein>
    <submittedName>
        <fullName evidence="3">Putative secreted protein (Por secretion system target)</fullName>
    </submittedName>
</protein>
<dbReference type="SMART" id="SM00089">
    <property type="entry name" value="PKD"/>
    <property type="match status" value="1"/>
</dbReference>
<proteinExistence type="predicted"/>
<dbReference type="CDD" id="cd00146">
    <property type="entry name" value="PKD"/>
    <property type="match status" value="1"/>
</dbReference>
<dbReference type="PROSITE" id="PS50093">
    <property type="entry name" value="PKD"/>
    <property type="match status" value="1"/>
</dbReference>
<evidence type="ECO:0000313" key="4">
    <source>
        <dbReference type="Proteomes" id="UP000240572"/>
    </source>
</evidence>
<dbReference type="Proteomes" id="UP000240572">
    <property type="component" value="Unassembled WGS sequence"/>
</dbReference>
<evidence type="ECO:0000259" key="2">
    <source>
        <dbReference type="PROSITE" id="PS50093"/>
    </source>
</evidence>
<dbReference type="InterPro" id="IPR022409">
    <property type="entry name" value="PKD/Chitinase_dom"/>
</dbReference>
<sequence>MMKKKTLTMKSPLRLLRLGLLLLCLLTGAGSASAGDTLRVLFIGNSYTDVNNLPEVVRKLANASGDSLYYKVSVPGGTTFEQHAALPATVNLIAQGGWDYVVLQEQSQRPSFNDAQVANEVYPYARKLDSLVHVYTPCAKTVFYMTWGRKNGDAGNCAVWPPVCTYQGMDSLLQLRYSIMAQQNNAMISPVAKVWRRLRNTTGAPELYQADESHPSPAGTYAAALSFYSLFFNKNPESNTFNFSLTAAQAALIRTAAKTVVYDSLGYWKRFSSWPWIDSIGYTRTGNAFTFSGVNPRNVLGYSWNFGDGSPGATQPAPTHTFATAGNYNVCVTVRNTCDTVTYCRTVNAGTTGITGPDPLQYVAVYPNPVKDKVQVTGLQTPVSFTLGNTAGVLVRSGSLSGKQAWIDMSVLPPGLYFLKLQTSTGAVKVLTLVK</sequence>
<organism evidence="3 4">
    <name type="scientific">Taibaiella chishuiensis</name>
    <dbReference type="NCBI Taxonomy" id="1434707"/>
    <lineage>
        <taxon>Bacteria</taxon>
        <taxon>Pseudomonadati</taxon>
        <taxon>Bacteroidota</taxon>
        <taxon>Chitinophagia</taxon>
        <taxon>Chitinophagales</taxon>
        <taxon>Chitinophagaceae</taxon>
        <taxon>Taibaiella</taxon>
    </lineage>
</organism>
<comment type="caution">
    <text evidence="3">The sequence shown here is derived from an EMBL/GenBank/DDBJ whole genome shotgun (WGS) entry which is preliminary data.</text>
</comment>
<evidence type="ECO:0000256" key="1">
    <source>
        <dbReference type="SAM" id="SignalP"/>
    </source>
</evidence>
<dbReference type="Pfam" id="PF18962">
    <property type="entry name" value="Por_Secre_tail"/>
    <property type="match status" value="1"/>
</dbReference>
<feature type="chain" id="PRO_5015113756" evidence="1">
    <location>
        <begin position="35"/>
        <end position="435"/>
    </location>
</feature>
<keyword evidence="1" id="KW-0732">Signal</keyword>
<dbReference type="SUPFAM" id="SSF52266">
    <property type="entry name" value="SGNH hydrolase"/>
    <property type="match status" value="1"/>
</dbReference>
<dbReference type="InterPro" id="IPR035986">
    <property type="entry name" value="PKD_dom_sf"/>
</dbReference>
<dbReference type="Pfam" id="PF18911">
    <property type="entry name" value="PKD_4"/>
    <property type="match status" value="1"/>
</dbReference>
<dbReference type="InterPro" id="IPR013783">
    <property type="entry name" value="Ig-like_fold"/>
</dbReference>
<dbReference type="GO" id="GO:0016788">
    <property type="term" value="F:hydrolase activity, acting on ester bonds"/>
    <property type="evidence" value="ECO:0007669"/>
    <property type="project" value="UniProtKB-ARBA"/>
</dbReference>
<dbReference type="SUPFAM" id="SSF49299">
    <property type="entry name" value="PKD domain"/>
    <property type="match status" value="1"/>
</dbReference>
<feature type="signal peptide" evidence="1">
    <location>
        <begin position="1"/>
        <end position="34"/>
    </location>
</feature>
<dbReference type="InterPro" id="IPR036514">
    <property type="entry name" value="SGNH_hydro_sf"/>
</dbReference>
<reference evidence="3 4" key="1">
    <citation type="submission" date="2018-03" db="EMBL/GenBank/DDBJ databases">
        <title>Genomic Encyclopedia of Type Strains, Phase III (KMG-III): the genomes of soil and plant-associated and newly described type strains.</title>
        <authorList>
            <person name="Whitman W."/>
        </authorList>
    </citation>
    <scope>NUCLEOTIDE SEQUENCE [LARGE SCALE GENOMIC DNA]</scope>
    <source>
        <strain evidence="3 4">CGMCC 1.12700</strain>
    </source>
</reference>
<dbReference type="Gene3D" id="3.40.50.1110">
    <property type="entry name" value="SGNH hydrolase"/>
    <property type="match status" value="1"/>
</dbReference>
<dbReference type="InterPro" id="IPR000601">
    <property type="entry name" value="PKD_dom"/>
</dbReference>
<name>A0A2P8DC87_9BACT</name>
<dbReference type="AlphaFoldDB" id="A0A2P8DC87"/>
<keyword evidence="4" id="KW-1185">Reference proteome</keyword>